<organism evidence="2 3">
    <name type="scientific">Linnemannia elongata AG-77</name>
    <dbReference type="NCBI Taxonomy" id="1314771"/>
    <lineage>
        <taxon>Eukaryota</taxon>
        <taxon>Fungi</taxon>
        <taxon>Fungi incertae sedis</taxon>
        <taxon>Mucoromycota</taxon>
        <taxon>Mortierellomycotina</taxon>
        <taxon>Mortierellomycetes</taxon>
        <taxon>Mortierellales</taxon>
        <taxon>Mortierellaceae</taxon>
        <taxon>Linnemannia</taxon>
    </lineage>
</organism>
<accession>A0A197JGX6</accession>
<feature type="region of interest" description="Disordered" evidence="1">
    <location>
        <begin position="394"/>
        <end position="431"/>
    </location>
</feature>
<dbReference type="EMBL" id="KV442098">
    <property type="protein sequence ID" value="OAQ24248.1"/>
    <property type="molecule type" value="Genomic_DNA"/>
</dbReference>
<feature type="compositionally biased region" description="Polar residues" evidence="1">
    <location>
        <begin position="281"/>
        <end position="296"/>
    </location>
</feature>
<feature type="region of interest" description="Disordered" evidence="1">
    <location>
        <begin position="169"/>
        <end position="339"/>
    </location>
</feature>
<evidence type="ECO:0000256" key="1">
    <source>
        <dbReference type="SAM" id="MobiDB-lite"/>
    </source>
</evidence>
<dbReference type="Proteomes" id="UP000078512">
    <property type="component" value="Unassembled WGS sequence"/>
</dbReference>
<evidence type="ECO:0000313" key="2">
    <source>
        <dbReference type="EMBL" id="OAQ24248.1"/>
    </source>
</evidence>
<feature type="compositionally biased region" description="Acidic residues" evidence="1">
    <location>
        <begin position="417"/>
        <end position="427"/>
    </location>
</feature>
<feature type="compositionally biased region" description="Acidic residues" evidence="1">
    <location>
        <begin position="208"/>
        <end position="220"/>
    </location>
</feature>
<dbReference type="OrthoDB" id="2441062at2759"/>
<name>A0A197JGX6_9FUNG</name>
<gene>
    <name evidence="2" type="ORF">K457DRAFT_35984</name>
</gene>
<feature type="compositionally biased region" description="Low complexity" evidence="1">
    <location>
        <begin position="170"/>
        <end position="180"/>
    </location>
</feature>
<reference evidence="2 3" key="1">
    <citation type="submission" date="2016-05" db="EMBL/GenBank/DDBJ databases">
        <title>Genome sequencing reveals origins of a unique bacterial endosymbiosis in the earliest lineages of terrestrial Fungi.</title>
        <authorList>
            <consortium name="DOE Joint Genome Institute"/>
            <person name="Uehling J."/>
            <person name="Gryganskyi A."/>
            <person name="Hameed K."/>
            <person name="Tschaplinski T."/>
            <person name="Misztal P."/>
            <person name="Wu S."/>
            <person name="Desiro A."/>
            <person name="Vande Pol N."/>
            <person name="Du Z.-Y."/>
            <person name="Zienkiewicz A."/>
            <person name="Zienkiewicz K."/>
            <person name="Morin E."/>
            <person name="Tisserant E."/>
            <person name="Splivallo R."/>
            <person name="Hainaut M."/>
            <person name="Henrissat B."/>
            <person name="Ohm R."/>
            <person name="Kuo A."/>
            <person name="Yan J."/>
            <person name="Lipzen A."/>
            <person name="Nolan M."/>
            <person name="Labutti K."/>
            <person name="Barry K."/>
            <person name="Goldstein A."/>
            <person name="Labbe J."/>
            <person name="Schadt C."/>
            <person name="Tuskan G."/>
            <person name="Grigoriev I."/>
            <person name="Martin F."/>
            <person name="Vilgalys R."/>
            <person name="Bonito G."/>
        </authorList>
    </citation>
    <scope>NUCLEOTIDE SEQUENCE [LARGE SCALE GENOMIC DNA]</scope>
    <source>
        <strain evidence="2 3">AG-77</strain>
    </source>
</reference>
<keyword evidence="3" id="KW-1185">Reference proteome</keyword>
<protein>
    <submittedName>
        <fullName evidence="2">Uncharacterized protein</fullName>
    </submittedName>
</protein>
<feature type="compositionally biased region" description="Basic residues" evidence="1">
    <location>
        <begin position="70"/>
        <end position="80"/>
    </location>
</feature>
<sequence length="1417" mass="159296">MASLRPDKDRTSSRLPSLPRRARSSSKSPSPHSASALTTIPTDASSGISTTTTSTTVAETTNDTTPSTPTKKKKRARRPVVKTTPRYMTESDQESESIPPQEAEAEPEVKPETNGVSGLLATETVAQEEPVQATTPLFEERREGLPHIDRTDPYAIVIPKSSMLRTKLTASISSSPASSPRVKHTTTSSTRTQEVKMYTPRRRKLLESESETEMEPEVDTMMEQGDATGVESEPTEPVRRNLVLGHDSDEKEVGDEPVETPDWTFKESTTDGAATIDKPSPGSSSAHSPRQTSQKEQQGRMRKGKEVEAADVLAIKTTNRRRSTGKMPTSQAQEQPILVTEVPTTNMPLTESRASLTSGANVTQKQDDPIFMEEVRTTNRLLRKSNAPFIFQPTSTVMQQDQERLSASKESSPGSDVESDADADAEEAVIATPPRTTVDKSPIQAEEMKKYQQHFRFYERKKPYRQVDYVHVYDWMSPAAPVRMANNHVQQRIDKLSSELKSMDQTQELRCPKCSNDDLGTTSPKGPGCSDCKRLMTDAKTERGGLKRHNKSIMDEIQTLRIKQHPVPPTIFQSRCHWCGIRISDDSLETIEEQFVGDRVRIKDVENLPVVYEFDHEQKRLCIACSYDCGVLLKAKRKFQLLYELSARIQPQGCVNCGIRESDRFRADTGHVGLLCSVCGAHKERNGLDCRIPKVQMRIEELRKSIVSNSVNGAIRWDRIANDSHANPNFEYSAHGLLHRWVQYQKMPEQPSMSTYILLQHNHLTRKSPRSQLYTCHASTPTQAALYFSRFVALYKKQPMTYLYIRKLETWNIPASRPDDWEDLSSGLQTFEELKQRIRESVLEEGPKQLTKDEIWELYCKMFPVDRSQVPKYIPPGDHANWKERLFELLSRSLNMENQHLLQQLQFDQQAWDQYFIEWVVPRVFFAEVAKKVKASKPTVASEGGEGSARKAEVDFEVAGFDGKTMDALVEEKQGLIRSSTGLGFVPLDPPEPRFKQLPEWAQDRARKVHRQAIQDERLNHIHQRHLFYESVGETKPKDALGFDLDLASKDAAAALFEFCTTHGYERSLEDCVMLVHKARKRGGDAEMEPATDPHLSARAKRSRLQKIFVNKIMEIEKLIHANGVKTPLPSAHDPTPMPSAQVPTHLVPAELQVHVYQTVLTAEARTVDVRLVRTERYKRQGDCLAGGAPIQVPKIINREALRGFYREADRAKRYVPVANNKSDKISDTTIVLKADKGGSGLSGVETWKEIDLDTMITLGVAEPIPPHAANVKGIVLGRYLAEARKPEVLKRRRAAMCEALGLPRKDVQILDERLYQVSRELSESSTGQRVVGEVLGQKRRRSEDTEMIEDGEMAEYDEMSGGEEEEGGESVEGYFQSAGASPFSNRSMTSSPGHKRARSGSSEEGFQTAEEMSEAD</sequence>
<feature type="compositionally biased region" description="Low complexity" evidence="1">
    <location>
        <begin position="13"/>
        <end position="69"/>
    </location>
</feature>
<feature type="region of interest" description="Disordered" evidence="1">
    <location>
        <begin position="1322"/>
        <end position="1417"/>
    </location>
</feature>
<dbReference type="STRING" id="1314771.A0A197JGX6"/>
<evidence type="ECO:0000313" key="3">
    <source>
        <dbReference type="Proteomes" id="UP000078512"/>
    </source>
</evidence>
<feature type="compositionally biased region" description="Acidic residues" evidence="1">
    <location>
        <begin position="1346"/>
        <end position="1370"/>
    </location>
</feature>
<proteinExistence type="predicted"/>
<feature type="region of interest" description="Disordered" evidence="1">
    <location>
        <begin position="1"/>
        <end position="146"/>
    </location>
</feature>
<feature type="compositionally biased region" description="Polar residues" evidence="1">
    <location>
        <begin position="1379"/>
        <end position="1393"/>
    </location>
</feature>
<feature type="compositionally biased region" description="Basic and acidic residues" evidence="1">
    <location>
        <begin position="1"/>
        <end position="12"/>
    </location>
</feature>